<evidence type="ECO:0000313" key="2">
    <source>
        <dbReference type="EMBL" id="KAF2714733.1"/>
    </source>
</evidence>
<gene>
    <name evidence="2" type="ORF">K504DRAFT_445685</name>
</gene>
<keyword evidence="3" id="KW-1185">Reference proteome</keyword>
<organism evidence="2 3">
    <name type="scientific">Pleomassaria siparia CBS 279.74</name>
    <dbReference type="NCBI Taxonomy" id="1314801"/>
    <lineage>
        <taxon>Eukaryota</taxon>
        <taxon>Fungi</taxon>
        <taxon>Dikarya</taxon>
        <taxon>Ascomycota</taxon>
        <taxon>Pezizomycotina</taxon>
        <taxon>Dothideomycetes</taxon>
        <taxon>Pleosporomycetidae</taxon>
        <taxon>Pleosporales</taxon>
        <taxon>Pleomassariaceae</taxon>
        <taxon>Pleomassaria</taxon>
    </lineage>
</organism>
<evidence type="ECO:0000256" key="1">
    <source>
        <dbReference type="SAM" id="Phobius"/>
    </source>
</evidence>
<dbReference type="Proteomes" id="UP000799428">
    <property type="component" value="Unassembled WGS sequence"/>
</dbReference>
<accession>A0A6G1KQ40</accession>
<dbReference type="AlphaFoldDB" id="A0A6G1KQ40"/>
<keyword evidence="1" id="KW-1133">Transmembrane helix</keyword>
<dbReference type="EMBL" id="MU005764">
    <property type="protein sequence ID" value="KAF2714733.1"/>
    <property type="molecule type" value="Genomic_DNA"/>
</dbReference>
<sequence length="165" mass="18812">MDLLPYQLASRDVPWLMQCCLVSLFFISLYYPCYLTVFLLHTSSLLSQTHLISFTICSRTDRLLERPSDDFGAAAVIGPDNKGMEDELSGLDVYSNRYVQIQIQDKDKDKDKKAGALLEAEKVSPPPPRRKEDKLHGGKKQWTCFCLLVIRNQMGLDLLGLWILD</sequence>
<protein>
    <submittedName>
        <fullName evidence="2">Uncharacterized protein</fullName>
    </submittedName>
</protein>
<reference evidence="2" key="1">
    <citation type="journal article" date="2020" name="Stud. Mycol.">
        <title>101 Dothideomycetes genomes: a test case for predicting lifestyles and emergence of pathogens.</title>
        <authorList>
            <person name="Haridas S."/>
            <person name="Albert R."/>
            <person name="Binder M."/>
            <person name="Bloem J."/>
            <person name="Labutti K."/>
            <person name="Salamov A."/>
            <person name="Andreopoulos B."/>
            <person name="Baker S."/>
            <person name="Barry K."/>
            <person name="Bills G."/>
            <person name="Bluhm B."/>
            <person name="Cannon C."/>
            <person name="Castanera R."/>
            <person name="Culley D."/>
            <person name="Daum C."/>
            <person name="Ezra D."/>
            <person name="Gonzalez J."/>
            <person name="Henrissat B."/>
            <person name="Kuo A."/>
            <person name="Liang C."/>
            <person name="Lipzen A."/>
            <person name="Lutzoni F."/>
            <person name="Magnuson J."/>
            <person name="Mondo S."/>
            <person name="Nolan M."/>
            <person name="Ohm R."/>
            <person name="Pangilinan J."/>
            <person name="Park H.-J."/>
            <person name="Ramirez L."/>
            <person name="Alfaro M."/>
            <person name="Sun H."/>
            <person name="Tritt A."/>
            <person name="Yoshinaga Y."/>
            <person name="Zwiers L.-H."/>
            <person name="Turgeon B."/>
            <person name="Goodwin S."/>
            <person name="Spatafora J."/>
            <person name="Crous P."/>
            <person name="Grigoriev I."/>
        </authorList>
    </citation>
    <scope>NUCLEOTIDE SEQUENCE</scope>
    <source>
        <strain evidence="2">CBS 279.74</strain>
    </source>
</reference>
<keyword evidence="1" id="KW-0472">Membrane</keyword>
<feature type="transmembrane region" description="Helical" evidence="1">
    <location>
        <begin position="15"/>
        <end position="40"/>
    </location>
</feature>
<keyword evidence="1" id="KW-0812">Transmembrane</keyword>
<name>A0A6G1KQ40_9PLEO</name>
<evidence type="ECO:0000313" key="3">
    <source>
        <dbReference type="Proteomes" id="UP000799428"/>
    </source>
</evidence>
<proteinExistence type="predicted"/>